<dbReference type="EMBL" id="JABBYC010000001">
    <property type="protein sequence ID" value="MBL0885051.1"/>
    <property type="molecule type" value="Genomic_DNA"/>
</dbReference>
<sequence length="154" mass="15999">MTPKRQATAESGRIWLLTAGFMMFAAALVGVVASATAVHLDRKNLADLADMLAANAAQAVEEHRLYAGDAVQAGPPGSGTLVLEDQGVADSVDRYLAEHPGVVPEGLVVVAADSPDGRSARVSLSARSRPPLLGWFTDPVAPIVVTAESTARAW</sequence>
<keyword evidence="3" id="KW-1185">Reference proteome</keyword>
<dbReference type="RefSeq" id="WP_201844834.1">
    <property type="nucleotide sequence ID" value="NZ_JABBYC010000001.1"/>
</dbReference>
<name>A0ABS1LFN7_9MICO</name>
<organism evidence="2 3">
    <name type="scientific">Myceligenerans indicum</name>
    <dbReference type="NCBI Taxonomy" id="2593663"/>
    <lineage>
        <taxon>Bacteria</taxon>
        <taxon>Bacillati</taxon>
        <taxon>Actinomycetota</taxon>
        <taxon>Actinomycetes</taxon>
        <taxon>Micrococcales</taxon>
        <taxon>Promicromonosporaceae</taxon>
        <taxon>Myceligenerans</taxon>
    </lineage>
</organism>
<feature type="transmembrane region" description="Helical" evidence="1">
    <location>
        <begin position="14"/>
        <end position="38"/>
    </location>
</feature>
<evidence type="ECO:0008006" key="4">
    <source>
        <dbReference type="Google" id="ProtNLM"/>
    </source>
</evidence>
<comment type="caution">
    <text evidence="2">The sequence shown here is derived from an EMBL/GenBank/DDBJ whole genome shotgun (WGS) entry which is preliminary data.</text>
</comment>
<evidence type="ECO:0000313" key="2">
    <source>
        <dbReference type="EMBL" id="MBL0885051.1"/>
    </source>
</evidence>
<evidence type="ECO:0000256" key="1">
    <source>
        <dbReference type="SAM" id="Phobius"/>
    </source>
</evidence>
<evidence type="ECO:0000313" key="3">
    <source>
        <dbReference type="Proteomes" id="UP000675409"/>
    </source>
</evidence>
<accession>A0ABS1LFN7</accession>
<gene>
    <name evidence="2" type="ORF">HGK34_01925</name>
</gene>
<protein>
    <recommendedName>
        <fullName evidence="4">Flp pilus-assembly TadG-like N-terminal domain-containing protein</fullName>
    </recommendedName>
</protein>
<reference evidence="2 3" key="1">
    <citation type="journal article" date="2021" name="Arch. Microbiol.">
        <title>Myceligenerans indicum sp. nov., an actinobacterium isolated from mangrove sediment of Sundarbans, India.</title>
        <authorList>
            <person name="Asha K."/>
            <person name="Bhadury P."/>
        </authorList>
    </citation>
    <scope>NUCLEOTIDE SEQUENCE [LARGE SCALE GENOMIC DNA]</scope>
    <source>
        <strain evidence="2 3">I2</strain>
    </source>
</reference>
<keyword evidence="1" id="KW-0472">Membrane</keyword>
<proteinExistence type="predicted"/>
<keyword evidence="1" id="KW-1133">Transmembrane helix</keyword>
<dbReference type="Proteomes" id="UP000675409">
    <property type="component" value="Unassembled WGS sequence"/>
</dbReference>
<keyword evidence="1" id="KW-0812">Transmembrane</keyword>